<dbReference type="PANTHER" id="PTHR46390">
    <property type="entry name" value="MANNOSE-1-PHOSPHATE GUANYLYLTRANSFERASE"/>
    <property type="match status" value="1"/>
</dbReference>
<dbReference type="GO" id="GO:0009298">
    <property type="term" value="P:GDP-mannose biosynthetic process"/>
    <property type="evidence" value="ECO:0007669"/>
    <property type="project" value="TreeGrafter"/>
</dbReference>
<proteinExistence type="predicted"/>
<name>A0A1E5G3U5_9FIRM</name>
<dbReference type="SUPFAM" id="SSF51182">
    <property type="entry name" value="RmlC-like cupins"/>
    <property type="match status" value="1"/>
</dbReference>
<keyword evidence="3" id="KW-1185">Reference proteome</keyword>
<dbReference type="InterPro" id="IPR000595">
    <property type="entry name" value="cNMP-bd_dom"/>
</dbReference>
<organism evidence="2 3">
    <name type="scientific">Desulfuribacillus alkaliarsenatis</name>
    <dbReference type="NCBI Taxonomy" id="766136"/>
    <lineage>
        <taxon>Bacteria</taxon>
        <taxon>Bacillati</taxon>
        <taxon>Bacillota</taxon>
        <taxon>Desulfuribacillia</taxon>
        <taxon>Desulfuribacillales</taxon>
        <taxon>Desulfuribacillaceae</taxon>
        <taxon>Desulfuribacillus</taxon>
    </lineage>
</organism>
<dbReference type="InterPro" id="IPR011051">
    <property type="entry name" value="RmlC_Cupin_sf"/>
</dbReference>
<dbReference type="InterPro" id="IPR001538">
    <property type="entry name" value="Man6P_isomerase-2_C"/>
</dbReference>
<dbReference type="EMBL" id="MIJE01000005">
    <property type="protein sequence ID" value="OEF97736.1"/>
    <property type="molecule type" value="Genomic_DNA"/>
</dbReference>
<feature type="domain" description="Cyclic nucleotide-binding" evidence="1">
    <location>
        <begin position="73"/>
        <end position="130"/>
    </location>
</feature>
<dbReference type="InterPro" id="IPR014710">
    <property type="entry name" value="RmlC-like_jellyroll"/>
</dbReference>
<evidence type="ECO:0000259" key="1">
    <source>
        <dbReference type="PROSITE" id="PS50042"/>
    </source>
</evidence>
<dbReference type="PANTHER" id="PTHR46390:SF1">
    <property type="entry name" value="MANNOSE-1-PHOSPHATE GUANYLYLTRANSFERASE"/>
    <property type="match status" value="1"/>
</dbReference>
<dbReference type="AlphaFoldDB" id="A0A1E5G3U5"/>
<reference evidence="2 3" key="1">
    <citation type="submission" date="2016-09" db="EMBL/GenBank/DDBJ databases">
        <title>Draft genome sequence for the type strain of Desulfuribacillus alkaliarsenatis AHT28, an obligately anaerobic, sulfidogenic bacterium isolated from Russian soda lake sediments.</title>
        <authorList>
            <person name="Abin C.A."/>
            <person name="Hollibaugh J.T."/>
        </authorList>
    </citation>
    <scope>NUCLEOTIDE SEQUENCE [LARGE SCALE GENOMIC DNA]</scope>
    <source>
        <strain evidence="2 3">AHT28</strain>
    </source>
</reference>
<dbReference type="GO" id="GO:0005976">
    <property type="term" value="P:polysaccharide metabolic process"/>
    <property type="evidence" value="ECO:0007669"/>
    <property type="project" value="InterPro"/>
</dbReference>
<comment type="caution">
    <text evidence="2">The sequence shown here is derived from an EMBL/GenBank/DDBJ whole genome shotgun (WGS) entry which is preliminary data.</text>
</comment>
<protein>
    <recommendedName>
        <fullName evidence="1">Cyclic nucleotide-binding domain-containing protein</fullName>
    </recommendedName>
</protein>
<dbReference type="Pfam" id="PF01050">
    <property type="entry name" value="MannoseP_isomer"/>
    <property type="match status" value="1"/>
</dbReference>
<dbReference type="Gene3D" id="2.60.120.10">
    <property type="entry name" value="Jelly Rolls"/>
    <property type="match status" value="1"/>
</dbReference>
<dbReference type="STRING" id="766136.BHF68_14050"/>
<dbReference type="Proteomes" id="UP000094296">
    <property type="component" value="Unassembled WGS sequence"/>
</dbReference>
<dbReference type="GO" id="GO:0004475">
    <property type="term" value="F:mannose-1-phosphate guanylyltransferase (GTP) activity"/>
    <property type="evidence" value="ECO:0007669"/>
    <property type="project" value="TreeGrafter"/>
</dbReference>
<evidence type="ECO:0000313" key="2">
    <source>
        <dbReference type="EMBL" id="OEF97736.1"/>
    </source>
</evidence>
<dbReference type="InterPro" id="IPR051161">
    <property type="entry name" value="Mannose-6P_isomerase_type2"/>
</dbReference>
<gene>
    <name evidence="2" type="ORF">BHF68_14050</name>
</gene>
<dbReference type="CDD" id="cd02213">
    <property type="entry name" value="cupin_PMI_typeII_C"/>
    <property type="match status" value="1"/>
</dbReference>
<accession>A0A1E5G3U5</accession>
<evidence type="ECO:0000313" key="3">
    <source>
        <dbReference type="Proteomes" id="UP000094296"/>
    </source>
</evidence>
<dbReference type="PROSITE" id="PS50042">
    <property type="entry name" value="CNMP_BINDING_3"/>
    <property type="match status" value="1"/>
</dbReference>
<sequence length="130" mass="15098">MSLDEEMIEHEIYDKPWGFFKTTFLNPYSRAKIIKINPLGELSLQEHSRREEHWVIIKGTGELIIGDSKKVMQAGDYIFIPKQCKHKITNISSTEPLMISEIQLGEYFGEDDIIRYDDKYGRVSNNSVTV</sequence>